<name>A0A856MFZ0_9CYAN</name>
<dbReference type="KEGG" id="bsen:DP114_15270"/>
<dbReference type="EMBL" id="CP030118">
    <property type="protein sequence ID" value="QDL09079.1"/>
    <property type="molecule type" value="Genomic_DNA"/>
</dbReference>
<evidence type="ECO:0000313" key="1">
    <source>
        <dbReference type="EMBL" id="QDL09079.1"/>
    </source>
</evidence>
<gene>
    <name evidence="1" type="ORF">DP114_15270</name>
</gene>
<organism evidence="1 2">
    <name type="scientific">Brasilonema sennae CENA114</name>
    <dbReference type="NCBI Taxonomy" id="415709"/>
    <lineage>
        <taxon>Bacteria</taxon>
        <taxon>Bacillati</taxon>
        <taxon>Cyanobacteriota</taxon>
        <taxon>Cyanophyceae</taxon>
        <taxon>Nostocales</taxon>
        <taxon>Scytonemataceae</taxon>
        <taxon>Brasilonema</taxon>
        <taxon>Bromeliae group (in: Brasilonema)</taxon>
    </lineage>
</organism>
<dbReference type="Proteomes" id="UP000503129">
    <property type="component" value="Chromosome"/>
</dbReference>
<dbReference type="AlphaFoldDB" id="A0A856MFZ0"/>
<evidence type="ECO:0000313" key="2">
    <source>
        <dbReference type="Proteomes" id="UP000503129"/>
    </source>
</evidence>
<proteinExistence type="predicted"/>
<reference evidence="1 2" key="1">
    <citation type="submission" date="2018-06" db="EMBL/GenBank/DDBJ databases">
        <title>Comparative genomics of Brasilonema spp. strains.</title>
        <authorList>
            <person name="Alvarenga D.O."/>
            <person name="Fiore M.F."/>
            <person name="Varani A.M."/>
        </authorList>
    </citation>
    <scope>NUCLEOTIDE SEQUENCE [LARGE SCALE GENOMIC DNA]</scope>
    <source>
        <strain evidence="1 2">CENA114</strain>
    </source>
</reference>
<keyword evidence="2" id="KW-1185">Reference proteome</keyword>
<accession>A0A856MFZ0</accession>
<evidence type="ECO:0008006" key="3">
    <source>
        <dbReference type="Google" id="ProtNLM"/>
    </source>
</evidence>
<sequence>MSFLILISMTIVQTPASSSNSFPQNWQGTWSGTMFNSPVQGRSQTVPMTLRIQPISNNPMRYSWQITYGTGAKKLVRNYELVAKDQGASHFVIDEKDGTLIDAWWVGDRLYSQFRVKNRLLNTQYERQSNRLHYELVTYQSVSSAQGENEQQKVPFESYQLQVVQSAELSLAK</sequence>
<protein>
    <recommendedName>
        <fullName evidence="3">Chromophore lyase CpcS/CpeS</fullName>
    </recommendedName>
</protein>